<dbReference type="Proteomes" id="UP000625711">
    <property type="component" value="Unassembled WGS sequence"/>
</dbReference>
<evidence type="ECO:0000313" key="2">
    <source>
        <dbReference type="EMBL" id="KAF7271603.1"/>
    </source>
</evidence>
<organism evidence="2 3">
    <name type="scientific">Rhynchophorus ferrugineus</name>
    <name type="common">Red palm weevil</name>
    <name type="synonym">Curculio ferrugineus</name>
    <dbReference type="NCBI Taxonomy" id="354439"/>
    <lineage>
        <taxon>Eukaryota</taxon>
        <taxon>Metazoa</taxon>
        <taxon>Ecdysozoa</taxon>
        <taxon>Arthropoda</taxon>
        <taxon>Hexapoda</taxon>
        <taxon>Insecta</taxon>
        <taxon>Pterygota</taxon>
        <taxon>Neoptera</taxon>
        <taxon>Endopterygota</taxon>
        <taxon>Coleoptera</taxon>
        <taxon>Polyphaga</taxon>
        <taxon>Cucujiformia</taxon>
        <taxon>Curculionidae</taxon>
        <taxon>Dryophthorinae</taxon>
        <taxon>Rhynchophorus</taxon>
    </lineage>
</organism>
<evidence type="ECO:0000313" key="3">
    <source>
        <dbReference type="Proteomes" id="UP000625711"/>
    </source>
</evidence>
<feature type="compositionally biased region" description="Basic and acidic residues" evidence="1">
    <location>
        <begin position="81"/>
        <end position="93"/>
    </location>
</feature>
<gene>
    <name evidence="2" type="ORF">GWI33_015540</name>
</gene>
<sequence length="171" mass="17922">TVGPSFFLFNISIGIGLGPSRSPDFPPKTAFFSCHPRVRNLPEQNPISLKGRSGKHRSVPEEENAGGRWKASDGVPAVGRETGRGSVRDEGGIRRPSPGPLPWGAVSVGGGVGGFIGISELNFDIIVNGCPPKKMNHAALACPSDSSPGGGTMTEWMHRVGKQGLSLQVVQ</sequence>
<dbReference type="EMBL" id="JAACXV010013940">
    <property type="protein sequence ID" value="KAF7271603.1"/>
    <property type="molecule type" value="Genomic_DNA"/>
</dbReference>
<comment type="caution">
    <text evidence="2">The sequence shown here is derived from an EMBL/GenBank/DDBJ whole genome shotgun (WGS) entry which is preliminary data.</text>
</comment>
<proteinExistence type="predicted"/>
<name>A0A834M5X1_RHYFE</name>
<dbReference type="AlphaFoldDB" id="A0A834M5X1"/>
<accession>A0A834M5X1</accession>
<feature type="non-terminal residue" evidence="2">
    <location>
        <position position="1"/>
    </location>
</feature>
<reference evidence="2" key="1">
    <citation type="submission" date="2020-08" db="EMBL/GenBank/DDBJ databases">
        <title>Genome sequencing and assembly of the red palm weevil Rhynchophorus ferrugineus.</title>
        <authorList>
            <person name="Dias G.B."/>
            <person name="Bergman C.M."/>
            <person name="Manee M."/>
        </authorList>
    </citation>
    <scope>NUCLEOTIDE SEQUENCE</scope>
    <source>
        <strain evidence="2">AA-2017</strain>
        <tissue evidence="2">Whole larva</tissue>
    </source>
</reference>
<evidence type="ECO:0000256" key="1">
    <source>
        <dbReference type="SAM" id="MobiDB-lite"/>
    </source>
</evidence>
<feature type="region of interest" description="Disordered" evidence="1">
    <location>
        <begin position="42"/>
        <end position="99"/>
    </location>
</feature>
<protein>
    <submittedName>
        <fullName evidence="2">Uncharacterized protein</fullName>
    </submittedName>
</protein>
<keyword evidence="3" id="KW-1185">Reference proteome</keyword>